<dbReference type="EMBL" id="BNAI01000014">
    <property type="protein sequence ID" value="GHF27366.1"/>
    <property type="molecule type" value="Genomic_DNA"/>
</dbReference>
<gene>
    <name evidence="1" type="ORF">GCM10011600_30280</name>
</gene>
<proteinExistence type="predicted"/>
<evidence type="ECO:0000313" key="2">
    <source>
        <dbReference type="Proteomes" id="UP000617531"/>
    </source>
</evidence>
<keyword evidence="2" id="KW-1185">Reference proteome</keyword>
<evidence type="ECO:0000313" key="1">
    <source>
        <dbReference type="EMBL" id="GHF27366.1"/>
    </source>
</evidence>
<sequence length="162" mass="18624">MLSSQLSVDELIIAGDGLVCRRDPLATMAQLRRALAVNAGRRGNLSLRAAFEQVRPRTDSQRETTLRLLVVRAGLPEPEVNGRLTSDEERERYGDLVFRPWRVVLEYEGVQHQQSRAAYLDDIDRFDDLSPRWRFVRVTKEHSAEQIVRRTTAALRDAGWRP</sequence>
<protein>
    <recommendedName>
        <fullName evidence="3">DUF559 domain-containing protein</fullName>
    </recommendedName>
</protein>
<comment type="caution">
    <text evidence="1">The sequence shown here is derived from an EMBL/GenBank/DDBJ whole genome shotgun (WGS) entry which is preliminary data.</text>
</comment>
<dbReference type="Proteomes" id="UP000617531">
    <property type="component" value="Unassembled WGS sequence"/>
</dbReference>
<dbReference type="AlphaFoldDB" id="A0A8J3GTP5"/>
<reference evidence="1" key="2">
    <citation type="submission" date="2020-09" db="EMBL/GenBank/DDBJ databases">
        <authorList>
            <person name="Sun Q."/>
            <person name="Zhou Y."/>
        </authorList>
    </citation>
    <scope>NUCLEOTIDE SEQUENCE</scope>
    <source>
        <strain evidence="1">CGMCC 1.16548</strain>
    </source>
</reference>
<reference evidence="1" key="1">
    <citation type="journal article" date="2014" name="Int. J. Syst. Evol. Microbiol.">
        <title>Complete genome sequence of Corynebacterium casei LMG S-19264T (=DSM 44701T), isolated from a smear-ripened cheese.</title>
        <authorList>
            <consortium name="US DOE Joint Genome Institute (JGI-PGF)"/>
            <person name="Walter F."/>
            <person name="Albersmeier A."/>
            <person name="Kalinowski J."/>
            <person name="Ruckert C."/>
        </authorList>
    </citation>
    <scope>NUCLEOTIDE SEQUENCE</scope>
    <source>
        <strain evidence="1">CGMCC 1.16548</strain>
    </source>
</reference>
<organism evidence="1 2">
    <name type="scientific">Pseudolysinimonas yzui</name>
    <dbReference type="NCBI Taxonomy" id="2708254"/>
    <lineage>
        <taxon>Bacteria</taxon>
        <taxon>Bacillati</taxon>
        <taxon>Actinomycetota</taxon>
        <taxon>Actinomycetes</taxon>
        <taxon>Micrococcales</taxon>
        <taxon>Microbacteriaceae</taxon>
        <taxon>Pseudolysinimonas</taxon>
    </lineage>
</organism>
<name>A0A8J3GTP5_9MICO</name>
<accession>A0A8J3GTP5</accession>
<evidence type="ECO:0008006" key="3">
    <source>
        <dbReference type="Google" id="ProtNLM"/>
    </source>
</evidence>